<evidence type="ECO:0000313" key="1">
    <source>
        <dbReference type="EMBL" id="KAH3711242.1"/>
    </source>
</evidence>
<evidence type="ECO:0000313" key="2">
    <source>
        <dbReference type="Proteomes" id="UP000828390"/>
    </source>
</evidence>
<proteinExistence type="predicted"/>
<name>A0A9D4BVW2_DREPO</name>
<dbReference type="AlphaFoldDB" id="A0A9D4BVW2"/>
<keyword evidence="2" id="KW-1185">Reference proteome</keyword>
<gene>
    <name evidence="1" type="ORF">DPMN_070744</name>
</gene>
<reference evidence="1" key="1">
    <citation type="journal article" date="2019" name="bioRxiv">
        <title>The Genome of the Zebra Mussel, Dreissena polymorpha: A Resource for Invasive Species Research.</title>
        <authorList>
            <person name="McCartney M.A."/>
            <person name="Auch B."/>
            <person name="Kono T."/>
            <person name="Mallez S."/>
            <person name="Zhang Y."/>
            <person name="Obille A."/>
            <person name="Becker A."/>
            <person name="Abrahante J.E."/>
            <person name="Garbe J."/>
            <person name="Badalamenti J.P."/>
            <person name="Herman A."/>
            <person name="Mangelson H."/>
            <person name="Liachko I."/>
            <person name="Sullivan S."/>
            <person name="Sone E.D."/>
            <person name="Koren S."/>
            <person name="Silverstein K.A.T."/>
            <person name="Beckman K.B."/>
            <person name="Gohl D.M."/>
        </authorList>
    </citation>
    <scope>NUCLEOTIDE SEQUENCE</scope>
    <source>
        <strain evidence="1">Duluth1</strain>
        <tissue evidence="1">Whole animal</tissue>
    </source>
</reference>
<organism evidence="1 2">
    <name type="scientific">Dreissena polymorpha</name>
    <name type="common">Zebra mussel</name>
    <name type="synonym">Mytilus polymorpha</name>
    <dbReference type="NCBI Taxonomy" id="45954"/>
    <lineage>
        <taxon>Eukaryota</taxon>
        <taxon>Metazoa</taxon>
        <taxon>Spiralia</taxon>
        <taxon>Lophotrochozoa</taxon>
        <taxon>Mollusca</taxon>
        <taxon>Bivalvia</taxon>
        <taxon>Autobranchia</taxon>
        <taxon>Heteroconchia</taxon>
        <taxon>Euheterodonta</taxon>
        <taxon>Imparidentia</taxon>
        <taxon>Neoheterodontei</taxon>
        <taxon>Myida</taxon>
        <taxon>Dreissenoidea</taxon>
        <taxon>Dreissenidae</taxon>
        <taxon>Dreissena</taxon>
    </lineage>
</organism>
<dbReference type="EMBL" id="JAIWYP010000014">
    <property type="protein sequence ID" value="KAH3711242.1"/>
    <property type="molecule type" value="Genomic_DNA"/>
</dbReference>
<accession>A0A9D4BVW2</accession>
<comment type="caution">
    <text evidence="1">The sequence shown here is derived from an EMBL/GenBank/DDBJ whole genome shotgun (WGS) entry which is preliminary data.</text>
</comment>
<dbReference type="Proteomes" id="UP000828390">
    <property type="component" value="Unassembled WGS sequence"/>
</dbReference>
<sequence>MARSSKKLLSIGIGLYSSDRKLQFPLSSLTLDFKVTNVRQVMMMRDNADEKVRGPRVEVNIGQK</sequence>
<reference evidence="1" key="2">
    <citation type="submission" date="2020-11" db="EMBL/GenBank/DDBJ databases">
        <authorList>
            <person name="McCartney M.A."/>
            <person name="Auch B."/>
            <person name="Kono T."/>
            <person name="Mallez S."/>
            <person name="Becker A."/>
            <person name="Gohl D.M."/>
            <person name="Silverstein K.A.T."/>
            <person name="Koren S."/>
            <person name="Bechman K.B."/>
            <person name="Herman A."/>
            <person name="Abrahante J.E."/>
            <person name="Garbe J."/>
        </authorList>
    </citation>
    <scope>NUCLEOTIDE SEQUENCE</scope>
    <source>
        <strain evidence="1">Duluth1</strain>
        <tissue evidence="1">Whole animal</tissue>
    </source>
</reference>
<protein>
    <submittedName>
        <fullName evidence="1">Uncharacterized protein</fullName>
    </submittedName>
</protein>